<keyword evidence="2" id="KW-0472">Membrane</keyword>
<dbReference type="Proteomes" id="UP000295097">
    <property type="component" value="Unassembled WGS sequence"/>
</dbReference>
<keyword evidence="4" id="KW-1185">Reference proteome</keyword>
<dbReference type="OrthoDB" id="7916689at2"/>
<reference evidence="3 4" key="1">
    <citation type="submission" date="2019-03" db="EMBL/GenBank/DDBJ databases">
        <title>Freshwater and sediment microbial communities from various areas in North America, analyzing microbe dynamics in response to fracking.</title>
        <authorList>
            <person name="Lamendella R."/>
        </authorList>
    </citation>
    <scope>NUCLEOTIDE SEQUENCE [LARGE SCALE GENOMIC DNA]</scope>
    <source>
        <strain evidence="3 4">175.2</strain>
    </source>
</reference>
<gene>
    <name evidence="3" type="ORF">EDC90_101073</name>
</gene>
<comment type="caution">
    <text evidence="3">The sequence shown here is derived from an EMBL/GenBank/DDBJ whole genome shotgun (WGS) entry which is preliminary data.</text>
</comment>
<evidence type="ECO:0000313" key="4">
    <source>
        <dbReference type="Proteomes" id="UP000295097"/>
    </source>
</evidence>
<proteinExistence type="predicted"/>
<evidence type="ECO:0000313" key="3">
    <source>
        <dbReference type="EMBL" id="TCT40221.1"/>
    </source>
</evidence>
<dbReference type="AlphaFoldDB" id="A0A4R3P1G1"/>
<evidence type="ECO:0000256" key="1">
    <source>
        <dbReference type="SAM" id="MobiDB-lite"/>
    </source>
</evidence>
<keyword evidence="2" id="KW-0812">Transmembrane</keyword>
<keyword evidence="2" id="KW-1133">Transmembrane helix</keyword>
<feature type="transmembrane region" description="Helical" evidence="2">
    <location>
        <begin position="44"/>
        <end position="63"/>
    </location>
</feature>
<name>A0A4R3P1G1_9HYPH</name>
<protein>
    <submittedName>
        <fullName evidence="3">Uncharacterized protein</fullName>
    </submittedName>
</protein>
<feature type="compositionally biased region" description="Basic and acidic residues" evidence="1">
    <location>
        <begin position="1"/>
        <end position="12"/>
    </location>
</feature>
<dbReference type="EMBL" id="SMAR01000010">
    <property type="protein sequence ID" value="TCT40221.1"/>
    <property type="molecule type" value="Genomic_DNA"/>
</dbReference>
<evidence type="ECO:0000256" key="2">
    <source>
        <dbReference type="SAM" id="Phobius"/>
    </source>
</evidence>
<organism evidence="3 4">
    <name type="scientific">Martelella mediterranea</name>
    <dbReference type="NCBI Taxonomy" id="293089"/>
    <lineage>
        <taxon>Bacteria</taxon>
        <taxon>Pseudomonadati</taxon>
        <taxon>Pseudomonadota</taxon>
        <taxon>Alphaproteobacteria</taxon>
        <taxon>Hyphomicrobiales</taxon>
        <taxon>Aurantimonadaceae</taxon>
        <taxon>Martelella</taxon>
    </lineage>
</organism>
<dbReference type="RefSeq" id="WP_132310622.1">
    <property type="nucleotide sequence ID" value="NZ_SMAR01000010.1"/>
</dbReference>
<sequence>MARHFDPKEGRPVKYPGEDDYPQNRREPPVVSPTAKRHLDRGQLVIAIFVAIIVALILIWGGIEWFGGQAA</sequence>
<accession>A0A4R3P1G1</accession>
<feature type="region of interest" description="Disordered" evidence="1">
    <location>
        <begin position="1"/>
        <end position="36"/>
    </location>
</feature>